<accession>A0A5S4EV24</accession>
<evidence type="ECO:0000313" key="2">
    <source>
        <dbReference type="EMBL" id="TMR06572.1"/>
    </source>
</evidence>
<evidence type="ECO:0000313" key="3">
    <source>
        <dbReference type="Proteomes" id="UP000309128"/>
    </source>
</evidence>
<evidence type="ECO:0000259" key="1">
    <source>
        <dbReference type="Pfam" id="PF00483"/>
    </source>
</evidence>
<dbReference type="PANTHER" id="PTHR22572">
    <property type="entry name" value="SUGAR-1-PHOSPHATE GUANYL TRANSFERASE"/>
    <property type="match status" value="1"/>
</dbReference>
<dbReference type="OrthoDB" id="9801810at2"/>
<comment type="caution">
    <text evidence="2">The sequence shown here is derived from an EMBL/GenBank/DDBJ whole genome shotgun (WGS) entry which is preliminary data.</text>
</comment>
<dbReference type="Gene3D" id="2.160.10.10">
    <property type="entry name" value="Hexapeptide repeat proteins"/>
    <property type="match status" value="1"/>
</dbReference>
<dbReference type="InterPro" id="IPR011004">
    <property type="entry name" value="Trimer_LpxA-like_sf"/>
</dbReference>
<dbReference type="InterPro" id="IPR005835">
    <property type="entry name" value="NTP_transferase_dom"/>
</dbReference>
<dbReference type="Pfam" id="PF00483">
    <property type="entry name" value="NTP_transferase"/>
    <property type="match status" value="1"/>
</dbReference>
<protein>
    <submittedName>
        <fullName evidence="2">NDP-sugar synthase</fullName>
    </submittedName>
</protein>
<dbReference type="AlphaFoldDB" id="A0A5S4EV24"/>
<reference evidence="2 3" key="1">
    <citation type="submission" date="2019-05" db="EMBL/GenBank/DDBJ databases">
        <title>Draft genome sequence of Nonomuraea turkmeniaca DSM 43926.</title>
        <authorList>
            <person name="Saricaoglu S."/>
            <person name="Isik K."/>
        </authorList>
    </citation>
    <scope>NUCLEOTIDE SEQUENCE [LARGE SCALE GENOMIC DNA]</scope>
    <source>
        <strain evidence="2 3">DSM 43926</strain>
    </source>
</reference>
<gene>
    <name evidence="2" type="ORF">ETD86_52640</name>
</gene>
<dbReference type="SUPFAM" id="SSF53448">
    <property type="entry name" value="Nucleotide-diphospho-sugar transferases"/>
    <property type="match status" value="1"/>
</dbReference>
<sequence>MMRALVLAAGSATRLRPLSPDLPKPLAPVANRPVLAWVLDHLDTAGVTEIGVIVPAGALSLYQRVLGGRTPAGTPIAWLGEPQPVGSAGALRDQRAFIGQGPVLVVPADIICPVDLRGMIAHHAAHRRPVTVAASWRDPRVWDGDILVPSPGHTACYLFKPGPAAPSRLGSTGTWLIEAALLDRISPAGFVDLSSRTLPALSPSEVGLFDAGEVYLRDVGTVATLLRGNLDAVQQVTGAPLSPTRPGTRVMVEPGAFIEEGAAVNGPVLIGAGALVRSGARVLGPAVIGAGAVLGVHCQVERALVLPGALVAPGQKVSGEVVGDGATAVRALLDHAPVNHAQQRS</sequence>
<dbReference type="InterPro" id="IPR029044">
    <property type="entry name" value="Nucleotide-diphossugar_trans"/>
</dbReference>
<dbReference type="InterPro" id="IPR050486">
    <property type="entry name" value="Mannose-1P_guanyltransferase"/>
</dbReference>
<keyword evidence="3" id="KW-1185">Reference proteome</keyword>
<feature type="domain" description="Nucleotidyl transferase" evidence="1">
    <location>
        <begin position="4"/>
        <end position="141"/>
    </location>
</feature>
<dbReference type="RefSeq" id="WP_138674111.1">
    <property type="nucleotide sequence ID" value="NZ_VCKY01000413.1"/>
</dbReference>
<dbReference type="Proteomes" id="UP000309128">
    <property type="component" value="Unassembled WGS sequence"/>
</dbReference>
<name>A0A5S4EV24_9ACTN</name>
<organism evidence="2 3">
    <name type="scientific">Nonomuraea turkmeniaca</name>
    <dbReference type="NCBI Taxonomy" id="103838"/>
    <lineage>
        <taxon>Bacteria</taxon>
        <taxon>Bacillati</taxon>
        <taxon>Actinomycetota</taxon>
        <taxon>Actinomycetes</taxon>
        <taxon>Streptosporangiales</taxon>
        <taxon>Streptosporangiaceae</taxon>
        <taxon>Nonomuraea</taxon>
    </lineage>
</organism>
<dbReference type="EMBL" id="VCKY01000413">
    <property type="protein sequence ID" value="TMR06572.1"/>
    <property type="molecule type" value="Genomic_DNA"/>
</dbReference>
<dbReference type="SUPFAM" id="SSF51161">
    <property type="entry name" value="Trimeric LpxA-like enzymes"/>
    <property type="match status" value="1"/>
</dbReference>
<dbReference type="Gene3D" id="3.90.550.10">
    <property type="entry name" value="Spore Coat Polysaccharide Biosynthesis Protein SpsA, Chain A"/>
    <property type="match status" value="1"/>
</dbReference>
<proteinExistence type="predicted"/>